<evidence type="ECO:0000313" key="2">
    <source>
        <dbReference type="EMBL" id="RXJ71800.1"/>
    </source>
</evidence>
<feature type="domain" description="Peptidase S1" evidence="1">
    <location>
        <begin position="38"/>
        <end position="263"/>
    </location>
</feature>
<protein>
    <recommendedName>
        <fullName evidence="1">Peptidase S1 domain-containing protein</fullName>
    </recommendedName>
</protein>
<dbReference type="InterPro" id="IPR001254">
    <property type="entry name" value="Trypsin_dom"/>
</dbReference>
<sequence length="263" mass="28053">MLIFIFRGEKMKSVYTWLITCMYCLSFSTSASEMKPRISGGQNASSTVPSAVKVAVLATDSSLEIDSVLCQGTLISKRHILTSGFCGKLLVDGYDGDADVIVGISNFNTQQGQRINVDKIDIHPDFVTAELTRNNLAILTLKNSVNSSPISMMSESETNSLAQSDSLTTVGWGLKQLPQSQQPLSAGRPENLQKASLRIVNGDCSPTFFYLGGLTNYHLCTQSTTSSLQGVCSGDGGSPLIRTSGGQIKLVGINGDDVAVFPP</sequence>
<dbReference type="InterPro" id="IPR001314">
    <property type="entry name" value="Peptidase_S1A"/>
</dbReference>
<dbReference type="InterPro" id="IPR009003">
    <property type="entry name" value="Peptidase_S1_PA"/>
</dbReference>
<dbReference type="AlphaFoldDB" id="A0A4Q0YLX8"/>
<dbReference type="PANTHER" id="PTHR24260:SF136">
    <property type="entry name" value="GH08193P-RELATED"/>
    <property type="match status" value="1"/>
</dbReference>
<dbReference type="GO" id="GO:0004252">
    <property type="term" value="F:serine-type endopeptidase activity"/>
    <property type="evidence" value="ECO:0007669"/>
    <property type="project" value="InterPro"/>
</dbReference>
<dbReference type="Gene3D" id="2.40.10.10">
    <property type="entry name" value="Trypsin-like serine proteases"/>
    <property type="match status" value="1"/>
</dbReference>
<dbReference type="SUPFAM" id="SSF50494">
    <property type="entry name" value="Trypsin-like serine proteases"/>
    <property type="match status" value="1"/>
</dbReference>
<evidence type="ECO:0000313" key="3">
    <source>
        <dbReference type="Proteomes" id="UP000290287"/>
    </source>
</evidence>
<dbReference type="InterPro" id="IPR051333">
    <property type="entry name" value="CLIP_Serine_Protease"/>
</dbReference>
<dbReference type="Proteomes" id="UP000290287">
    <property type="component" value="Unassembled WGS sequence"/>
</dbReference>
<proteinExistence type="predicted"/>
<name>A0A4Q0YLX8_9GAMM</name>
<keyword evidence="3" id="KW-1185">Reference proteome</keyword>
<dbReference type="SMART" id="SM00020">
    <property type="entry name" value="Tryp_SPc"/>
    <property type="match status" value="1"/>
</dbReference>
<evidence type="ECO:0000259" key="1">
    <source>
        <dbReference type="PROSITE" id="PS50240"/>
    </source>
</evidence>
<dbReference type="Pfam" id="PF00089">
    <property type="entry name" value="Trypsin"/>
    <property type="match status" value="1"/>
</dbReference>
<reference evidence="2 3" key="1">
    <citation type="submission" date="2017-10" db="EMBL/GenBank/DDBJ databases">
        <title>Nyctiphanis sp. nov., isolated from the stomach of the euphausiid Nyctiphanes simplex (Hansen, 1911) in the Gulf of California.</title>
        <authorList>
            <person name="Gomez-Gil B."/>
            <person name="Aguilar-Mendez M."/>
            <person name="Lopez-Cortes A."/>
            <person name="Gomez-Gutierrez J."/>
            <person name="Roque A."/>
            <person name="Lang E."/>
            <person name="Gonzalez-Castillo A."/>
        </authorList>
    </citation>
    <scope>NUCLEOTIDE SEQUENCE [LARGE SCALE GENOMIC DNA]</scope>
    <source>
        <strain evidence="2 3">CAIM 600</strain>
    </source>
</reference>
<dbReference type="PROSITE" id="PS50240">
    <property type="entry name" value="TRYPSIN_DOM"/>
    <property type="match status" value="1"/>
</dbReference>
<dbReference type="PRINTS" id="PR00722">
    <property type="entry name" value="CHYMOTRYPSIN"/>
</dbReference>
<organism evidence="2 3">
    <name type="scientific">Veronia nyctiphanis</name>
    <dbReference type="NCBI Taxonomy" id="1278244"/>
    <lineage>
        <taxon>Bacteria</taxon>
        <taxon>Pseudomonadati</taxon>
        <taxon>Pseudomonadota</taxon>
        <taxon>Gammaproteobacteria</taxon>
        <taxon>Vibrionales</taxon>
        <taxon>Vibrionaceae</taxon>
        <taxon>Veronia</taxon>
    </lineage>
</organism>
<dbReference type="GO" id="GO:0006508">
    <property type="term" value="P:proteolysis"/>
    <property type="evidence" value="ECO:0007669"/>
    <property type="project" value="InterPro"/>
</dbReference>
<dbReference type="InterPro" id="IPR043504">
    <property type="entry name" value="Peptidase_S1_PA_chymotrypsin"/>
</dbReference>
<dbReference type="PANTHER" id="PTHR24260">
    <property type="match status" value="1"/>
</dbReference>
<dbReference type="EMBL" id="PEIB01000032">
    <property type="protein sequence ID" value="RXJ71800.1"/>
    <property type="molecule type" value="Genomic_DNA"/>
</dbReference>
<comment type="caution">
    <text evidence="2">The sequence shown here is derived from an EMBL/GenBank/DDBJ whole genome shotgun (WGS) entry which is preliminary data.</text>
</comment>
<accession>A0A4Q0YLX8</accession>
<gene>
    <name evidence="2" type="ORF">CS022_19745</name>
</gene>